<dbReference type="RefSeq" id="WP_267846016.1">
    <property type="nucleotide sequence ID" value="NZ_JAPMXC010000001.1"/>
</dbReference>
<reference evidence="2" key="1">
    <citation type="submission" date="2022-11" db="EMBL/GenBank/DDBJ databases">
        <title>Robbsia betulipollinis sp. nov., isolated from pollen of birch (Betula pendula).</title>
        <authorList>
            <person name="Shi H."/>
            <person name="Ambika Manirajan B."/>
            <person name="Ratering S."/>
            <person name="Geissler-Plaum R."/>
            <person name="Schnell S."/>
        </authorList>
    </citation>
    <scope>NUCLEOTIDE SEQUENCE</scope>
    <source>
        <strain evidence="2">Bb-Pol-6</strain>
    </source>
</reference>
<accession>A0ABT3ZJ37</accession>
<evidence type="ECO:0000256" key="1">
    <source>
        <dbReference type="SAM" id="Phobius"/>
    </source>
</evidence>
<feature type="transmembrane region" description="Helical" evidence="1">
    <location>
        <begin position="301"/>
        <end position="327"/>
    </location>
</feature>
<name>A0ABT3ZJ37_9BURK</name>
<dbReference type="Proteomes" id="UP001082899">
    <property type="component" value="Unassembled WGS sequence"/>
</dbReference>
<feature type="transmembrane region" description="Helical" evidence="1">
    <location>
        <begin position="142"/>
        <end position="162"/>
    </location>
</feature>
<feature type="transmembrane region" description="Helical" evidence="1">
    <location>
        <begin position="12"/>
        <end position="36"/>
    </location>
</feature>
<dbReference type="EMBL" id="JAPMXC010000001">
    <property type="protein sequence ID" value="MCY0386544.1"/>
    <property type="molecule type" value="Genomic_DNA"/>
</dbReference>
<comment type="caution">
    <text evidence="2">The sequence shown here is derived from an EMBL/GenBank/DDBJ whole genome shotgun (WGS) entry which is preliminary data.</text>
</comment>
<keyword evidence="1" id="KW-0812">Transmembrane</keyword>
<keyword evidence="1" id="KW-1133">Transmembrane helix</keyword>
<protein>
    <submittedName>
        <fullName evidence="2">Uncharacterized protein</fullName>
    </submittedName>
</protein>
<gene>
    <name evidence="2" type="ORF">OVY01_04685</name>
</gene>
<keyword evidence="1" id="KW-0472">Membrane</keyword>
<evidence type="ECO:0000313" key="3">
    <source>
        <dbReference type="Proteomes" id="UP001082899"/>
    </source>
</evidence>
<evidence type="ECO:0000313" key="2">
    <source>
        <dbReference type="EMBL" id="MCY0386544.1"/>
    </source>
</evidence>
<sequence>MMDFIQANLGPAIWCVVVVLLAIGAFSFRSTLAFWLNHWNYTFPVLGKTARLSRHGIHGKDGWTDSERTLCGDYNKFISYLSKTEFSKRNDYLGKSDDGGRSPTPLWLLTLLSVLVIAEGLGFSYLLGSWMARDGSANTHTLLMLAIVFVLCVIMVFLTHVAGHQLYRSNLVARCRKQWKQDKAQERFSSRKVKLDDDQSVDDSEPDYTQVANRVGTSHSYFMVVLTVAVIIVIAGTSTWMRWSNLNAEQTRETMGMQQGADAGNPFSTANSMPAELVASQKAADDRAKEEASSSTRSEGAAAFITLAVIFVVTQIVGIFGGFAWGFGGRESFAAWKTTKGFKTFEDYNTYYAPFRAIAQSQLENLQKQMAENADISGKTFSKTFRDYVLAHRAFTDLESAPVRASAVATAPATDRPAPRGPAGQAVAGHAAVDALAPDAHPQIAPGPAATVGDASATARIDAVVARIEAEPDVARKKALMYGLDASVRAEVFAAIKLRKERAQQARLTLESELDDLFKA</sequence>
<feature type="transmembrane region" description="Helical" evidence="1">
    <location>
        <begin position="221"/>
        <end position="243"/>
    </location>
</feature>
<feature type="transmembrane region" description="Helical" evidence="1">
    <location>
        <begin position="106"/>
        <end position="130"/>
    </location>
</feature>
<proteinExistence type="predicted"/>
<keyword evidence="3" id="KW-1185">Reference proteome</keyword>
<organism evidence="2 3">
    <name type="scientific">Robbsia betulipollinis</name>
    <dbReference type="NCBI Taxonomy" id="2981849"/>
    <lineage>
        <taxon>Bacteria</taxon>
        <taxon>Pseudomonadati</taxon>
        <taxon>Pseudomonadota</taxon>
        <taxon>Betaproteobacteria</taxon>
        <taxon>Burkholderiales</taxon>
        <taxon>Burkholderiaceae</taxon>
        <taxon>Robbsia</taxon>
    </lineage>
</organism>